<dbReference type="InParanoid" id="M7XX45"/>
<comment type="caution">
    <text evidence="1">The sequence shown here is derived from an EMBL/GenBank/DDBJ whole genome shotgun (WGS) entry which is preliminary data.</text>
</comment>
<dbReference type="RefSeq" id="WP_008627206.1">
    <property type="nucleotide sequence ID" value="NZ_AMZY02000010.1"/>
</dbReference>
<dbReference type="AlphaFoldDB" id="M7XX45"/>
<organism evidence="1 2">
    <name type="scientific">Mariniradius saccharolyticus AK6</name>
    <dbReference type="NCBI Taxonomy" id="1239962"/>
    <lineage>
        <taxon>Bacteria</taxon>
        <taxon>Pseudomonadati</taxon>
        <taxon>Bacteroidota</taxon>
        <taxon>Cytophagia</taxon>
        <taxon>Cytophagales</taxon>
        <taxon>Cyclobacteriaceae</taxon>
        <taxon>Mariniradius</taxon>
    </lineage>
</organism>
<reference evidence="1" key="1">
    <citation type="submission" date="2013-01" db="EMBL/GenBank/DDBJ databases">
        <title>Genome assembly of Mariniradius saccharolyticus AK6.</title>
        <authorList>
            <person name="Vaidya B."/>
            <person name="Khatri I."/>
            <person name="Tanuku N.R.S."/>
            <person name="Subramanian S."/>
            <person name="Pinnaka A."/>
        </authorList>
    </citation>
    <scope>NUCLEOTIDE SEQUENCE [LARGE SCALE GENOMIC DNA]</scope>
    <source>
        <strain evidence="1">AK6</strain>
    </source>
</reference>
<sequence length="147" mass="17201">MEIYFFGKEFRIRLAIMALVFLLLSCNGSEKEQIQGDWYSFDKDSVYFELYINDTMIVLNQPQIGPVGYDYEVKDDRLIVSNSVGMERIWKLEEITSASMTLSDSLERLQYFRLNVGKSFFNSLVDSASFREFSENFNTRFAVQSKK</sequence>
<name>M7XX45_9BACT</name>
<gene>
    <name evidence="1" type="ORF">C943_00359</name>
</gene>
<protein>
    <submittedName>
        <fullName evidence="1">Uncharacterized protein</fullName>
    </submittedName>
</protein>
<keyword evidence="2" id="KW-1185">Reference proteome</keyword>
<dbReference type="EMBL" id="AMZY02000010">
    <property type="protein sequence ID" value="EMS33082.1"/>
    <property type="molecule type" value="Genomic_DNA"/>
</dbReference>
<proteinExistence type="predicted"/>
<evidence type="ECO:0000313" key="2">
    <source>
        <dbReference type="Proteomes" id="UP000010953"/>
    </source>
</evidence>
<dbReference type="Proteomes" id="UP000010953">
    <property type="component" value="Unassembled WGS sequence"/>
</dbReference>
<evidence type="ECO:0000313" key="1">
    <source>
        <dbReference type="EMBL" id="EMS33082.1"/>
    </source>
</evidence>
<accession>M7XX45</accession>
<dbReference type="OrthoDB" id="827293at2"/>